<dbReference type="PANTHER" id="PTHR46472:SF1">
    <property type="entry name" value="NUCLEOREDOXIN"/>
    <property type="match status" value="1"/>
</dbReference>
<dbReference type="RefSeq" id="XP_022664528.1">
    <property type="nucleotide sequence ID" value="XM_022808793.1"/>
</dbReference>
<dbReference type="AlphaFoldDB" id="A0A7M7KBS5"/>
<organism evidence="3 4">
    <name type="scientific">Varroa destructor</name>
    <name type="common">Honeybee mite</name>
    <dbReference type="NCBI Taxonomy" id="109461"/>
    <lineage>
        <taxon>Eukaryota</taxon>
        <taxon>Metazoa</taxon>
        <taxon>Ecdysozoa</taxon>
        <taxon>Arthropoda</taxon>
        <taxon>Chelicerata</taxon>
        <taxon>Arachnida</taxon>
        <taxon>Acari</taxon>
        <taxon>Parasitiformes</taxon>
        <taxon>Mesostigmata</taxon>
        <taxon>Gamasina</taxon>
        <taxon>Dermanyssoidea</taxon>
        <taxon>Varroidae</taxon>
        <taxon>Varroa</taxon>
    </lineage>
</organism>
<feature type="signal peptide" evidence="1">
    <location>
        <begin position="1"/>
        <end position="19"/>
    </location>
</feature>
<evidence type="ECO:0000313" key="4">
    <source>
        <dbReference type="Proteomes" id="UP000594260"/>
    </source>
</evidence>
<dbReference type="InterPro" id="IPR012336">
    <property type="entry name" value="Thioredoxin-like_fold"/>
</dbReference>
<protein>
    <recommendedName>
        <fullName evidence="2">Thioredoxin domain-containing protein</fullName>
    </recommendedName>
</protein>
<sequence>MWDVLFVIAIILLIRYLFGGSSQSAVVPAAGATMEILKKATVVKRDRSSKGLADVLNECDVVAIYFSAHWCPPCRMFTPVLADVYKQLKNQGKKLEVVFVSSDKTEDAMFAYMEETHGDWYAIKYNDAARSELGSHFGVRSIPTLIILKKDGTVISKDGRSEVQSKGTGAWELWTASAN</sequence>
<dbReference type="InterPro" id="IPR036249">
    <property type="entry name" value="Thioredoxin-like_sf"/>
</dbReference>
<accession>A0A7M7KBS5</accession>
<dbReference type="OMA" id="AREDIMM"/>
<dbReference type="PROSITE" id="PS51352">
    <property type="entry name" value="THIOREDOXIN_2"/>
    <property type="match status" value="1"/>
</dbReference>
<dbReference type="CDD" id="cd02964">
    <property type="entry name" value="TryX_like_family"/>
    <property type="match status" value="1"/>
</dbReference>
<dbReference type="Gene3D" id="3.40.30.10">
    <property type="entry name" value="Glutaredoxin"/>
    <property type="match status" value="1"/>
</dbReference>
<dbReference type="GO" id="GO:0031397">
    <property type="term" value="P:negative regulation of protein ubiquitination"/>
    <property type="evidence" value="ECO:0007669"/>
    <property type="project" value="TreeGrafter"/>
</dbReference>
<dbReference type="Pfam" id="PF13905">
    <property type="entry name" value="Thioredoxin_8"/>
    <property type="match status" value="1"/>
</dbReference>
<reference evidence="3" key="1">
    <citation type="submission" date="2021-01" db="UniProtKB">
        <authorList>
            <consortium name="EnsemblMetazoa"/>
        </authorList>
    </citation>
    <scope>IDENTIFICATION</scope>
</reference>
<evidence type="ECO:0000313" key="3">
    <source>
        <dbReference type="EnsemblMetazoa" id="XP_022664528"/>
    </source>
</evidence>
<dbReference type="Proteomes" id="UP000594260">
    <property type="component" value="Unplaced"/>
</dbReference>
<dbReference type="EnsemblMetazoa" id="XM_022808793">
    <property type="protein sequence ID" value="XP_022664528"/>
    <property type="gene ID" value="LOC111251783"/>
</dbReference>
<keyword evidence="1" id="KW-0732">Signal</keyword>
<evidence type="ECO:0000256" key="1">
    <source>
        <dbReference type="SAM" id="SignalP"/>
    </source>
</evidence>
<keyword evidence="4" id="KW-1185">Reference proteome</keyword>
<evidence type="ECO:0000259" key="2">
    <source>
        <dbReference type="PROSITE" id="PS51352"/>
    </source>
</evidence>
<dbReference type="PANTHER" id="PTHR46472">
    <property type="entry name" value="NUCLEOREDOXIN"/>
    <property type="match status" value="1"/>
</dbReference>
<dbReference type="KEGG" id="vde:111251783"/>
<dbReference type="OrthoDB" id="189920at2759"/>
<dbReference type="SUPFAM" id="SSF52833">
    <property type="entry name" value="Thioredoxin-like"/>
    <property type="match status" value="1"/>
</dbReference>
<dbReference type="PRINTS" id="PR00421">
    <property type="entry name" value="THIOREDOXIN"/>
</dbReference>
<feature type="domain" description="Thioredoxin" evidence="2">
    <location>
        <begin position="16"/>
        <end position="179"/>
    </location>
</feature>
<feature type="chain" id="PRO_5029654790" description="Thioredoxin domain-containing protein" evidence="1">
    <location>
        <begin position="20"/>
        <end position="179"/>
    </location>
</feature>
<dbReference type="GeneID" id="111251783"/>
<proteinExistence type="predicted"/>
<dbReference type="InParanoid" id="A0A7M7KBS5"/>
<dbReference type="InterPro" id="IPR013766">
    <property type="entry name" value="Thioredoxin_domain"/>
</dbReference>
<dbReference type="GO" id="GO:0004791">
    <property type="term" value="F:thioredoxin-disulfide reductase (NADPH) activity"/>
    <property type="evidence" value="ECO:0007669"/>
    <property type="project" value="TreeGrafter"/>
</dbReference>
<dbReference type="GO" id="GO:0030178">
    <property type="term" value="P:negative regulation of Wnt signaling pathway"/>
    <property type="evidence" value="ECO:0007669"/>
    <property type="project" value="TreeGrafter"/>
</dbReference>
<dbReference type="GO" id="GO:0005634">
    <property type="term" value="C:nucleus"/>
    <property type="evidence" value="ECO:0007669"/>
    <property type="project" value="TreeGrafter"/>
</dbReference>
<name>A0A7M7KBS5_VARDE</name>